<name>A0A0D8BWY6_GEOKU</name>
<dbReference type="SUPFAM" id="SSF51735">
    <property type="entry name" value="NAD(P)-binding Rossmann-fold domains"/>
    <property type="match status" value="1"/>
</dbReference>
<evidence type="ECO:0000256" key="1">
    <source>
        <dbReference type="ARBA" id="ARBA00023027"/>
    </source>
</evidence>
<dbReference type="OrthoDB" id="9811743at2"/>
<proteinExistence type="predicted"/>
<sequence>MNLKPVDCKKTYLVTGAAGFIGMHLSKKLLEMGCKVIGYDNLNDYYDVTLKDSRLNILNKYENFTFHKADLTDKEYLAKLFAENKINVVINLAAQAGVRYSIENPDAYIQSNIVGFLNILEMCRHHQVDHLLYASSSSVYGANKKIPFSTEDRVDNPVSLYAATKKSNELMAHTYSHLYKIPTTGLRFFTVYGPYGRPDMAYFSFTKAIMEGKPIKIFNNGDMYRDFTYIDDIVNGVTKLIENSAALKNKELPYKIYNIGNNKPVKLIDFIQAIEHALGKKAIKEFYPMQPGDVYQTYADISDLINDVGFKPDTPIQEGIKRFVNWYIRYIYSK</sequence>
<dbReference type="PRINTS" id="PR01713">
    <property type="entry name" value="NUCEPIMERASE"/>
</dbReference>
<dbReference type="Gene3D" id="3.40.50.720">
    <property type="entry name" value="NAD(P)-binding Rossmann-like Domain"/>
    <property type="match status" value="1"/>
</dbReference>
<dbReference type="Gene3D" id="3.90.25.10">
    <property type="entry name" value="UDP-galactose 4-epimerase, domain 1"/>
    <property type="match status" value="1"/>
</dbReference>
<organism evidence="3 4">
    <name type="scientific">Geobacillus kaustophilus</name>
    <dbReference type="NCBI Taxonomy" id="1462"/>
    <lineage>
        <taxon>Bacteria</taxon>
        <taxon>Bacillati</taxon>
        <taxon>Bacillota</taxon>
        <taxon>Bacilli</taxon>
        <taxon>Bacillales</taxon>
        <taxon>Anoxybacillaceae</taxon>
        <taxon>Geobacillus</taxon>
        <taxon>Geobacillus thermoleovorans group</taxon>
    </lineage>
</organism>
<keyword evidence="1" id="KW-0520">NAD</keyword>
<dbReference type="AlphaFoldDB" id="A0A0D8BWY6"/>
<dbReference type="Pfam" id="PF01370">
    <property type="entry name" value="Epimerase"/>
    <property type="match status" value="1"/>
</dbReference>
<evidence type="ECO:0000259" key="2">
    <source>
        <dbReference type="Pfam" id="PF01370"/>
    </source>
</evidence>
<dbReference type="InterPro" id="IPR036291">
    <property type="entry name" value="NAD(P)-bd_dom_sf"/>
</dbReference>
<feature type="domain" description="NAD-dependent epimerase/dehydratase" evidence="2">
    <location>
        <begin position="13"/>
        <end position="260"/>
    </location>
</feature>
<evidence type="ECO:0000313" key="4">
    <source>
        <dbReference type="Proteomes" id="UP000032522"/>
    </source>
</evidence>
<dbReference type="GO" id="GO:0016853">
    <property type="term" value="F:isomerase activity"/>
    <property type="evidence" value="ECO:0007669"/>
    <property type="project" value="UniProtKB-KW"/>
</dbReference>
<dbReference type="PATRIC" id="fig|1462.6.peg.3741"/>
<dbReference type="EMBL" id="JYBP01000003">
    <property type="protein sequence ID" value="KJE27882.1"/>
    <property type="molecule type" value="Genomic_DNA"/>
</dbReference>
<evidence type="ECO:0000313" key="3">
    <source>
        <dbReference type="EMBL" id="KJE27882.1"/>
    </source>
</evidence>
<dbReference type="PANTHER" id="PTHR43574">
    <property type="entry name" value="EPIMERASE-RELATED"/>
    <property type="match status" value="1"/>
</dbReference>
<dbReference type="RefSeq" id="WP_044732787.1">
    <property type="nucleotide sequence ID" value="NZ_JYBP01000003.1"/>
</dbReference>
<dbReference type="Proteomes" id="UP000032522">
    <property type="component" value="Unassembled WGS sequence"/>
</dbReference>
<protein>
    <submittedName>
        <fullName evidence="3">3-beta hydroxysteroid dehydrogenase/isomerase family protein</fullName>
    </submittedName>
</protein>
<accession>A0A0D8BWY6</accession>
<reference evidence="3 4" key="1">
    <citation type="submission" date="2015-01" db="EMBL/GenBank/DDBJ databases">
        <authorList>
            <person name="Filippidou S."/>
            <person name="Jeanneret N."/>
            <person name="Russel-Delif L."/>
            <person name="Junier T."/>
            <person name="Wunderlin T."/>
            <person name="Molina V."/>
            <person name="Johnson S.L."/>
            <person name="Davenport K.W."/>
            <person name="Chain P.S."/>
            <person name="Dorador C."/>
            <person name="Junier P."/>
        </authorList>
    </citation>
    <scope>NUCLEOTIDE SEQUENCE [LARGE SCALE GENOMIC DNA]</scope>
    <source>
        <strain evidence="3 4">Et7/4</strain>
    </source>
</reference>
<gene>
    <name evidence="3" type="ORF">LG52_3398</name>
</gene>
<dbReference type="InterPro" id="IPR001509">
    <property type="entry name" value="Epimerase_deHydtase"/>
</dbReference>
<keyword evidence="3" id="KW-0413">Isomerase</keyword>
<dbReference type="CDD" id="cd05253">
    <property type="entry name" value="UDP_GE_SDE_e"/>
    <property type="match status" value="1"/>
</dbReference>
<comment type="caution">
    <text evidence="3">The sequence shown here is derived from an EMBL/GenBank/DDBJ whole genome shotgun (WGS) entry which is preliminary data.</text>
</comment>